<gene>
    <name evidence="1" type="ORF">DXD79_27025</name>
</gene>
<dbReference type="PANTHER" id="PTHR15364">
    <property type="entry name" value="2'-DEOXYNUCLEOSIDE 5'-PHOSPHATE N-HYDROLASE 1"/>
    <property type="match status" value="1"/>
</dbReference>
<accession>A0A374NZP8</accession>
<organism evidence="1 2">
    <name type="scientific">Hungatella hathewayi</name>
    <dbReference type="NCBI Taxonomy" id="154046"/>
    <lineage>
        <taxon>Bacteria</taxon>
        <taxon>Bacillati</taxon>
        <taxon>Bacillota</taxon>
        <taxon>Clostridia</taxon>
        <taxon>Lachnospirales</taxon>
        <taxon>Lachnospiraceae</taxon>
        <taxon>Hungatella</taxon>
    </lineage>
</organism>
<dbReference type="PANTHER" id="PTHR15364:SF0">
    <property type="entry name" value="2'-DEOXYNUCLEOSIDE 5'-PHOSPHATE N-HYDROLASE 1"/>
    <property type="match status" value="1"/>
</dbReference>
<evidence type="ECO:0008006" key="3">
    <source>
        <dbReference type="Google" id="ProtNLM"/>
    </source>
</evidence>
<dbReference type="InterPro" id="IPR007710">
    <property type="entry name" value="Nucleoside_deoxyribTrfase"/>
</dbReference>
<protein>
    <recommendedName>
        <fullName evidence="3">Nucleoside 2-deoxyribosyltransferase</fullName>
    </recommendedName>
</protein>
<dbReference type="Pfam" id="PF05014">
    <property type="entry name" value="Nuc_deoxyrib_tr"/>
    <property type="match status" value="2"/>
</dbReference>
<sequence length="380" mass="42264">MFEKEKIYIAGPECFYKGGPDILNAMRRRAESLGFGVTLPNEHPLDMGNPDLQKRADSIFEDLKMIMKETTVIIADLEAYRGSEADSGTIYEIGMAYADGLKCYGYTRDKRPLAWKDQKYVMKDGVVYDENGKIAPYKELPFSPAVVGSTKIVEGDFDDCLAMLMTDLEEEWKAEGRTGGMAAARDGIASGTANEVQGRINEAHDPAGAPAKPRVYLSDVIRYEEDAKEVYGRLKELCASYGLEAVTPCDWAEGFPETKGFNPYVRAAALTENYCRLVRSCDAVIADLSDYRGYECSNDVGFECGMGFEMGKKLFAYMKDARPCIEKIPHLGEAAEFRDMTGSNVENFNYPANLMFGSSMKIYEGSFEQVIERVAKELNG</sequence>
<dbReference type="SUPFAM" id="SSF52309">
    <property type="entry name" value="N-(deoxy)ribosyltransferase-like"/>
    <property type="match status" value="2"/>
</dbReference>
<reference evidence="1 2" key="1">
    <citation type="submission" date="2018-08" db="EMBL/GenBank/DDBJ databases">
        <title>A genome reference for cultivated species of the human gut microbiota.</title>
        <authorList>
            <person name="Zou Y."/>
            <person name="Xue W."/>
            <person name="Luo G."/>
        </authorList>
    </citation>
    <scope>NUCLEOTIDE SEQUENCE [LARGE SCALE GENOMIC DNA]</scope>
    <source>
        <strain evidence="1 2">TM09-12</strain>
    </source>
</reference>
<dbReference type="Proteomes" id="UP000263014">
    <property type="component" value="Unassembled WGS sequence"/>
</dbReference>
<dbReference type="GO" id="GO:0009159">
    <property type="term" value="P:deoxyribonucleoside monophosphate catabolic process"/>
    <property type="evidence" value="ECO:0007669"/>
    <property type="project" value="TreeGrafter"/>
</dbReference>
<dbReference type="EMBL" id="QSON01000018">
    <property type="protein sequence ID" value="RGI97816.1"/>
    <property type="molecule type" value="Genomic_DNA"/>
</dbReference>
<proteinExistence type="predicted"/>
<evidence type="ECO:0000313" key="1">
    <source>
        <dbReference type="EMBL" id="RGI97816.1"/>
    </source>
</evidence>
<dbReference type="InterPro" id="IPR051239">
    <property type="entry name" value="2'-dNMP_N-hydrolase"/>
</dbReference>
<name>A0A374NZP8_9FIRM</name>
<dbReference type="AlphaFoldDB" id="A0A374NZP8"/>
<dbReference type="RefSeq" id="WP_117621480.1">
    <property type="nucleotide sequence ID" value="NZ_QSON01000018.1"/>
</dbReference>
<dbReference type="GO" id="GO:0070694">
    <property type="term" value="F:5-hydroxymethyl-dUMP N-hydrolase activity"/>
    <property type="evidence" value="ECO:0007669"/>
    <property type="project" value="TreeGrafter"/>
</dbReference>
<comment type="caution">
    <text evidence="1">The sequence shown here is derived from an EMBL/GenBank/DDBJ whole genome shotgun (WGS) entry which is preliminary data.</text>
</comment>
<evidence type="ECO:0000313" key="2">
    <source>
        <dbReference type="Proteomes" id="UP000263014"/>
    </source>
</evidence>
<dbReference type="Gene3D" id="3.40.50.450">
    <property type="match status" value="2"/>
</dbReference>